<keyword evidence="6" id="KW-0539">Nucleus</keyword>
<dbReference type="GO" id="GO:0043124">
    <property type="term" value="P:negative regulation of canonical NF-kappaB signal transduction"/>
    <property type="evidence" value="ECO:0007669"/>
    <property type="project" value="Ensembl"/>
</dbReference>
<evidence type="ECO:0000256" key="3">
    <source>
        <dbReference type="ARBA" id="ARBA00022553"/>
    </source>
</evidence>
<dbReference type="GO" id="GO:0032720">
    <property type="term" value="P:negative regulation of tumor necrosis factor production"/>
    <property type="evidence" value="ECO:0007669"/>
    <property type="project" value="Ensembl"/>
</dbReference>
<dbReference type="Proteomes" id="UP000002279">
    <property type="component" value="Chromosome X5"/>
</dbReference>
<dbReference type="Ensembl" id="ENSOANT00000053014.1">
    <property type="protein sequence ID" value="ENSOANP00000051197.1"/>
    <property type="gene ID" value="ENSOANG00000047917.1"/>
</dbReference>
<evidence type="ECO:0000256" key="2">
    <source>
        <dbReference type="ARBA" id="ARBA00014259"/>
    </source>
</evidence>
<evidence type="ECO:0000256" key="6">
    <source>
        <dbReference type="ARBA" id="ARBA00023242"/>
    </source>
</evidence>
<comment type="subcellular location">
    <subcellularLocation>
        <location evidence="1">Nucleus</location>
    </subcellularLocation>
</comment>
<evidence type="ECO:0000313" key="12">
    <source>
        <dbReference type="Proteomes" id="UP000002279"/>
    </source>
</evidence>
<dbReference type="GO" id="GO:0071222">
    <property type="term" value="P:cellular response to lipopolysaccharide"/>
    <property type="evidence" value="ECO:0007669"/>
    <property type="project" value="Ensembl"/>
</dbReference>
<feature type="compositionally biased region" description="Polar residues" evidence="10">
    <location>
        <begin position="33"/>
        <end position="42"/>
    </location>
</feature>
<gene>
    <name evidence="11" type="primary">NFKBIL1</name>
</gene>
<evidence type="ECO:0000256" key="9">
    <source>
        <dbReference type="PROSITE-ProRule" id="PRU00023"/>
    </source>
</evidence>
<reference evidence="11 12" key="1">
    <citation type="journal article" date="2008" name="Nature">
        <title>Genome analysis of the platypus reveals unique signatures of evolution.</title>
        <authorList>
            <person name="Warren W.C."/>
            <person name="Hillier L.W."/>
            <person name="Marshall Graves J.A."/>
            <person name="Birney E."/>
            <person name="Ponting C.P."/>
            <person name="Grutzner F."/>
            <person name="Belov K."/>
            <person name="Miller W."/>
            <person name="Clarke L."/>
            <person name="Chinwalla A.T."/>
            <person name="Yang S.P."/>
            <person name="Heger A."/>
            <person name="Locke D.P."/>
            <person name="Miethke P."/>
            <person name="Waters P.D."/>
            <person name="Veyrunes F."/>
            <person name="Fulton L."/>
            <person name="Fulton B."/>
            <person name="Graves T."/>
            <person name="Wallis J."/>
            <person name="Puente X.S."/>
            <person name="Lopez-Otin C."/>
            <person name="Ordonez G.R."/>
            <person name="Eichler E.E."/>
            <person name="Chen L."/>
            <person name="Cheng Z."/>
            <person name="Deakin J.E."/>
            <person name="Alsop A."/>
            <person name="Thompson K."/>
            <person name="Kirby P."/>
            <person name="Papenfuss A.T."/>
            <person name="Wakefield M.J."/>
            <person name="Olender T."/>
            <person name="Lancet D."/>
            <person name="Huttley G.A."/>
            <person name="Smit A.F."/>
            <person name="Pask A."/>
            <person name="Temple-Smith P."/>
            <person name="Batzer M.A."/>
            <person name="Walker J.A."/>
            <person name="Konkel M.K."/>
            <person name="Harris R.S."/>
            <person name="Whittington C.M."/>
            <person name="Wong E.S."/>
            <person name="Gemmell N.J."/>
            <person name="Buschiazzo E."/>
            <person name="Vargas Jentzsch I.M."/>
            <person name="Merkel A."/>
            <person name="Schmitz J."/>
            <person name="Zemann A."/>
            <person name="Churakov G."/>
            <person name="Kriegs J.O."/>
            <person name="Brosius J."/>
            <person name="Murchison E.P."/>
            <person name="Sachidanandam R."/>
            <person name="Smith C."/>
            <person name="Hannon G.J."/>
            <person name="Tsend-Ayush E."/>
            <person name="McMillan D."/>
            <person name="Attenborough R."/>
            <person name="Rens W."/>
            <person name="Ferguson-Smith M."/>
            <person name="Lefevre C.M."/>
            <person name="Sharp J.A."/>
            <person name="Nicholas K.R."/>
            <person name="Ray D.A."/>
            <person name="Kube M."/>
            <person name="Reinhardt R."/>
            <person name="Pringle T.H."/>
            <person name="Taylor J."/>
            <person name="Jones R.C."/>
            <person name="Nixon B."/>
            <person name="Dacheux J.L."/>
            <person name="Niwa H."/>
            <person name="Sekita Y."/>
            <person name="Huang X."/>
            <person name="Stark A."/>
            <person name="Kheradpour P."/>
            <person name="Kellis M."/>
            <person name="Flicek P."/>
            <person name="Chen Y."/>
            <person name="Webber C."/>
            <person name="Hardison R."/>
            <person name="Nelson J."/>
            <person name="Hallsworth-Pepin K."/>
            <person name="Delehaunty K."/>
            <person name="Markovic C."/>
            <person name="Minx P."/>
            <person name="Feng Y."/>
            <person name="Kremitzki C."/>
            <person name="Mitreva M."/>
            <person name="Glasscock J."/>
            <person name="Wylie T."/>
            <person name="Wohldmann P."/>
            <person name="Thiru P."/>
            <person name="Nhan M.N."/>
            <person name="Pohl C.S."/>
            <person name="Smith S.M."/>
            <person name="Hou S."/>
            <person name="Nefedov M."/>
            <person name="de Jong P.J."/>
            <person name="Renfree M.B."/>
            <person name="Mardis E.R."/>
            <person name="Wilson R.K."/>
        </authorList>
    </citation>
    <scope>NUCLEOTIDE SEQUENCE [LARGE SCALE GENOMIC DNA]</scope>
    <source>
        <strain evidence="11 12">Glennie</strain>
    </source>
</reference>
<dbReference type="Gene3D" id="1.25.40.20">
    <property type="entry name" value="Ankyrin repeat-containing domain"/>
    <property type="match status" value="1"/>
</dbReference>
<dbReference type="SUPFAM" id="SSF48403">
    <property type="entry name" value="Ankyrin repeat"/>
    <property type="match status" value="1"/>
</dbReference>
<dbReference type="GO" id="GO:0005654">
    <property type="term" value="C:nucleoplasm"/>
    <property type="evidence" value="ECO:0007669"/>
    <property type="project" value="Ensembl"/>
</dbReference>
<organism evidence="11 12">
    <name type="scientific">Ornithorhynchus anatinus</name>
    <name type="common">Duckbill platypus</name>
    <dbReference type="NCBI Taxonomy" id="9258"/>
    <lineage>
        <taxon>Eukaryota</taxon>
        <taxon>Metazoa</taxon>
        <taxon>Chordata</taxon>
        <taxon>Craniata</taxon>
        <taxon>Vertebrata</taxon>
        <taxon>Euteleostomi</taxon>
        <taxon>Mammalia</taxon>
        <taxon>Monotremata</taxon>
        <taxon>Ornithorhynchidae</taxon>
        <taxon>Ornithorhynchus</taxon>
    </lineage>
</organism>
<keyword evidence="5 9" id="KW-0040">ANK repeat</keyword>
<keyword evidence="4" id="KW-0677">Repeat</keyword>
<feature type="repeat" description="ANK" evidence="9">
    <location>
        <begin position="144"/>
        <end position="172"/>
    </location>
</feature>
<dbReference type="GO" id="GO:0034122">
    <property type="term" value="P:negative regulation of toll-like receptor signaling pathway"/>
    <property type="evidence" value="ECO:0000318"/>
    <property type="project" value="GO_Central"/>
</dbReference>
<dbReference type="InterPro" id="IPR038753">
    <property type="entry name" value="NFKBIL1"/>
</dbReference>
<dbReference type="PANTHER" id="PTHR15263">
    <property type="entry name" value="I-KAPPA-B-LIKE PROTEIN IKBL"/>
    <property type="match status" value="1"/>
</dbReference>
<evidence type="ECO:0000256" key="1">
    <source>
        <dbReference type="ARBA" id="ARBA00004123"/>
    </source>
</evidence>
<dbReference type="GeneTree" id="ENSGT00390000013929"/>
<dbReference type="InParanoid" id="A0A6I8PEN4"/>
<keyword evidence="12" id="KW-1185">Reference proteome</keyword>
<dbReference type="OMA" id="QEAQGDQ"/>
<evidence type="ECO:0000256" key="10">
    <source>
        <dbReference type="SAM" id="MobiDB-lite"/>
    </source>
</evidence>
<dbReference type="PANTHER" id="PTHR15263:SF1">
    <property type="entry name" value="NF-KAPPA-B INHIBITOR-LIKE PROTEIN 1"/>
    <property type="match status" value="1"/>
</dbReference>
<evidence type="ECO:0000256" key="7">
    <source>
        <dbReference type="ARBA" id="ARBA00030621"/>
    </source>
</evidence>
<feature type="region of interest" description="Disordered" evidence="10">
    <location>
        <begin position="208"/>
        <end position="242"/>
    </location>
</feature>
<keyword evidence="3" id="KW-0597">Phosphoprotein</keyword>
<dbReference type="Pfam" id="PF13637">
    <property type="entry name" value="Ank_4"/>
    <property type="match status" value="1"/>
</dbReference>
<protein>
    <recommendedName>
        <fullName evidence="2">NF-kappa-B inhibitor-like protein 1</fullName>
    </recommendedName>
    <alternativeName>
        <fullName evidence="7">Inhibitor of kappa B-like protein</fullName>
    </alternativeName>
    <alternativeName>
        <fullName evidence="8">Nuclear factor of kappa light polypeptide gene enhancer in B-cells inhibitor-like 1</fullName>
    </alternativeName>
</protein>
<evidence type="ECO:0000256" key="4">
    <source>
        <dbReference type="ARBA" id="ARBA00022737"/>
    </source>
</evidence>
<dbReference type="InterPro" id="IPR002110">
    <property type="entry name" value="Ankyrin_rpt"/>
</dbReference>
<feature type="region of interest" description="Disordered" evidence="10">
    <location>
        <begin position="260"/>
        <end position="375"/>
    </location>
</feature>
<feature type="region of interest" description="Disordered" evidence="10">
    <location>
        <begin position="1"/>
        <end position="110"/>
    </location>
</feature>
<dbReference type="FunCoup" id="A0A6I8PEN4">
    <property type="interactions" value="1369"/>
</dbReference>
<evidence type="ECO:0000256" key="5">
    <source>
        <dbReference type="ARBA" id="ARBA00023043"/>
    </source>
</evidence>
<feature type="compositionally biased region" description="Basic and acidic residues" evidence="10">
    <location>
        <begin position="232"/>
        <end position="242"/>
    </location>
</feature>
<proteinExistence type="predicted"/>
<reference evidence="11" key="3">
    <citation type="submission" date="2025-09" db="UniProtKB">
        <authorList>
            <consortium name="Ensembl"/>
        </authorList>
    </citation>
    <scope>IDENTIFICATION</scope>
    <source>
        <strain evidence="11">Glennie</strain>
    </source>
</reference>
<dbReference type="GO" id="GO:0140416">
    <property type="term" value="F:transcription regulator inhibitor activity"/>
    <property type="evidence" value="ECO:0007669"/>
    <property type="project" value="Ensembl"/>
</dbReference>
<dbReference type="PROSITE" id="PS50088">
    <property type="entry name" value="ANK_REPEAT"/>
    <property type="match status" value="1"/>
</dbReference>
<name>A0A6I8PEN4_ORNAN</name>
<dbReference type="GO" id="GO:0005634">
    <property type="term" value="C:nucleus"/>
    <property type="evidence" value="ECO:0000318"/>
    <property type="project" value="GO_Central"/>
</dbReference>
<feature type="compositionally biased region" description="Acidic residues" evidence="10">
    <location>
        <begin position="262"/>
        <end position="271"/>
    </location>
</feature>
<dbReference type="InterPro" id="IPR036770">
    <property type="entry name" value="Ankyrin_rpt-contain_sf"/>
</dbReference>
<evidence type="ECO:0000256" key="8">
    <source>
        <dbReference type="ARBA" id="ARBA00030802"/>
    </source>
</evidence>
<evidence type="ECO:0000313" key="11">
    <source>
        <dbReference type="Ensembl" id="ENSOANP00000051197.1"/>
    </source>
</evidence>
<reference evidence="11" key="2">
    <citation type="submission" date="2025-08" db="UniProtKB">
        <authorList>
            <consortium name="Ensembl"/>
        </authorList>
    </citation>
    <scope>IDENTIFICATION</scope>
    <source>
        <strain evidence="11">Glennie</strain>
    </source>
</reference>
<feature type="compositionally biased region" description="Basic and acidic residues" evidence="10">
    <location>
        <begin position="316"/>
        <end position="356"/>
    </location>
</feature>
<dbReference type="Bgee" id="ENSOANG00000047917">
    <property type="expression patterns" value="Expressed in heart and 7 other cell types or tissues"/>
</dbReference>
<accession>A0A6I8PEN4</accession>
<dbReference type="GO" id="GO:0031665">
    <property type="term" value="P:negative regulation of lipopolysaccharide-mediated signaling pathway"/>
    <property type="evidence" value="ECO:0007669"/>
    <property type="project" value="Ensembl"/>
</dbReference>
<feature type="compositionally biased region" description="Basic and acidic residues" evidence="10">
    <location>
        <begin position="1"/>
        <end position="17"/>
    </location>
</feature>
<sequence>MPTRGHEGAVEPEEMHRPSPAPRLQRRPAATRGQRSPKSSLAQGGLPARAPGVPQPPGGDPAAPSSVLGAQLGLLTPTPARDQGWGRAKGGVREESKSAMGSSSRRHRRERRFRHYLSTGHLGRARALLRRHPELDVDSGQPPPLHRACARRDPPALRLLLRRGADPTRQDRHGDTALHAAARQGPDAYRDLFLPLLSRCPAAMGMRNEWGETPGELLGWGAPPEPPPPQEEPSREAEDAEWRWKLYEELQDEWQEILGRFEDDDPQEEPETYSAWTERLAREHARRRRQREEPRRPRPPPASTPHGRGWPDEGEEQRLYRERARAKELELQESRARREREKEQERAEERAGDPGRRLWGFKDVPWPSPGGGDAEAMAATLLAGGPPAEPAEPFRKFLRAQRVLWHPDRFLQRFGSRLDPRERARVLEAVTALSQALNRRAEGLK</sequence>
<dbReference type="AlphaFoldDB" id="A0A6I8PEN4"/>